<evidence type="ECO:0000259" key="1">
    <source>
        <dbReference type="Pfam" id="PF13349"/>
    </source>
</evidence>
<organism evidence="2 3">
    <name type="scientific">Actinomadura rubrisoli</name>
    <dbReference type="NCBI Taxonomy" id="2530368"/>
    <lineage>
        <taxon>Bacteria</taxon>
        <taxon>Bacillati</taxon>
        <taxon>Actinomycetota</taxon>
        <taxon>Actinomycetes</taxon>
        <taxon>Streptosporangiales</taxon>
        <taxon>Thermomonosporaceae</taxon>
        <taxon>Actinomadura</taxon>
    </lineage>
</organism>
<proteinExistence type="predicted"/>
<protein>
    <recommendedName>
        <fullName evidence="1">DUF4097 domain-containing protein</fullName>
    </recommendedName>
</protein>
<dbReference type="OrthoDB" id="3252095at2"/>
<gene>
    <name evidence="2" type="ORF">E1298_23260</name>
</gene>
<dbReference type="Proteomes" id="UP000294513">
    <property type="component" value="Unassembled WGS sequence"/>
</dbReference>
<dbReference type="InterPro" id="IPR025164">
    <property type="entry name" value="Toastrack_DUF4097"/>
</dbReference>
<evidence type="ECO:0000313" key="3">
    <source>
        <dbReference type="Proteomes" id="UP000294513"/>
    </source>
</evidence>
<accession>A0A4R5BBK4</accession>
<evidence type="ECO:0000313" key="2">
    <source>
        <dbReference type="EMBL" id="TDD82046.1"/>
    </source>
</evidence>
<comment type="caution">
    <text evidence="2">The sequence shown here is derived from an EMBL/GenBank/DDBJ whole genome shotgun (WGS) entry which is preliminary data.</text>
</comment>
<reference evidence="2 3" key="1">
    <citation type="submission" date="2019-03" db="EMBL/GenBank/DDBJ databases">
        <title>Draft genome sequences of novel Actinobacteria.</title>
        <authorList>
            <person name="Sahin N."/>
            <person name="Ay H."/>
            <person name="Saygin H."/>
        </authorList>
    </citation>
    <scope>NUCLEOTIDE SEQUENCE [LARGE SCALE GENOMIC DNA]</scope>
    <source>
        <strain evidence="2 3">H3C3</strain>
    </source>
</reference>
<dbReference type="EMBL" id="SMKU01000129">
    <property type="protein sequence ID" value="TDD82046.1"/>
    <property type="molecule type" value="Genomic_DNA"/>
</dbReference>
<sequence length="281" mass="29530">MLTFSTPEPILASIRIEAGVVRITAEARADTVVEVAPNSDVKADVQAAEQTLVDYAAGELVVRTPRARSLFGSPGMVAVEVALPRGSRLSGSAGMGDLICAGRLWECEFRTGAGKLRVEDAGTVRLRTQHGDVTLGRATDDVEVTTGSGELRIGRVGGGAEIKNSNGNTWIDEITGDLRLKIANGNVDIGRAHASVTSRAANGGVRIKEVIRGRVELQTKAGDLEVGIHEGTAAWLDVKSRSGTVHNALDCADGPGECSEVVELHARTGFGDIVISRTSPW</sequence>
<name>A0A4R5BBK4_9ACTN</name>
<dbReference type="AlphaFoldDB" id="A0A4R5BBK4"/>
<dbReference type="Pfam" id="PF13349">
    <property type="entry name" value="DUF4097"/>
    <property type="match status" value="1"/>
</dbReference>
<feature type="domain" description="DUF4097" evidence="1">
    <location>
        <begin position="79"/>
        <end position="246"/>
    </location>
</feature>
<dbReference type="RefSeq" id="WP_131896644.1">
    <property type="nucleotide sequence ID" value="NZ_SMKU01000129.1"/>
</dbReference>
<keyword evidence="3" id="KW-1185">Reference proteome</keyword>